<dbReference type="Proteomes" id="UP000187203">
    <property type="component" value="Unassembled WGS sequence"/>
</dbReference>
<reference evidence="3" key="1">
    <citation type="submission" date="2013-09" db="EMBL/GenBank/DDBJ databases">
        <title>Corchorus olitorius genome sequencing.</title>
        <authorList>
            <person name="Alam M."/>
            <person name="Haque M.S."/>
            <person name="Islam M.S."/>
            <person name="Emdad E.M."/>
            <person name="Islam M.M."/>
            <person name="Ahmed B."/>
            <person name="Halim A."/>
            <person name="Hossen Q.M.M."/>
            <person name="Hossain M.Z."/>
            <person name="Ahmed R."/>
            <person name="Khan M.M."/>
            <person name="Islam R."/>
            <person name="Rashid M.M."/>
            <person name="Khan S.A."/>
            <person name="Rahman M.S."/>
            <person name="Alam M."/>
            <person name="Yahiya A.S."/>
            <person name="Khan M.S."/>
            <person name="Azam M.S."/>
            <person name="Haque T."/>
            <person name="Lashkar M.Z.H."/>
            <person name="Akhand A.I."/>
            <person name="Morshed G."/>
            <person name="Roy S."/>
            <person name="Uddin K.S."/>
            <person name="Rabeya T."/>
            <person name="Hossain A.S."/>
            <person name="Chowdhury A."/>
            <person name="Snigdha A.R."/>
            <person name="Mortoza M.S."/>
            <person name="Matin S.A."/>
            <person name="Hoque S.M.E."/>
            <person name="Islam M.K."/>
            <person name="Roy D.K."/>
            <person name="Haider R."/>
            <person name="Moosa M.M."/>
            <person name="Elias S.M."/>
            <person name="Hasan A.M."/>
            <person name="Jahan S."/>
            <person name="Shafiuddin M."/>
            <person name="Mahmood N."/>
            <person name="Shommy N.S."/>
        </authorList>
    </citation>
    <scope>NUCLEOTIDE SEQUENCE [LARGE SCALE GENOMIC DNA]</scope>
    <source>
        <strain evidence="3">cv. O-4</strain>
    </source>
</reference>
<evidence type="ECO:0000256" key="1">
    <source>
        <dbReference type="SAM" id="MobiDB-lite"/>
    </source>
</evidence>
<keyword evidence="3" id="KW-1185">Reference proteome</keyword>
<accession>A0A1R3L3B1</accession>
<protein>
    <submittedName>
        <fullName evidence="2">Uncharacterized protein</fullName>
    </submittedName>
</protein>
<dbReference type="AntiFam" id="ANF00095">
    <property type="entry name" value="Shadow ORF (opposite ABC transporters)"/>
</dbReference>
<feature type="region of interest" description="Disordered" evidence="1">
    <location>
        <begin position="174"/>
        <end position="194"/>
    </location>
</feature>
<feature type="compositionally biased region" description="Basic and acidic residues" evidence="1">
    <location>
        <begin position="174"/>
        <end position="185"/>
    </location>
</feature>
<feature type="compositionally biased region" description="Basic and acidic residues" evidence="1">
    <location>
        <begin position="215"/>
        <end position="231"/>
    </location>
</feature>
<dbReference type="AlphaFoldDB" id="A0A1R3L3B1"/>
<feature type="non-terminal residue" evidence="2">
    <location>
        <position position="322"/>
    </location>
</feature>
<evidence type="ECO:0000313" key="2">
    <source>
        <dbReference type="EMBL" id="OMP13835.1"/>
    </source>
</evidence>
<evidence type="ECO:0000313" key="3">
    <source>
        <dbReference type="Proteomes" id="UP000187203"/>
    </source>
</evidence>
<dbReference type="EMBL" id="AWUE01003128">
    <property type="protein sequence ID" value="OMP13835.1"/>
    <property type="molecule type" value="Genomic_DNA"/>
</dbReference>
<proteinExistence type="predicted"/>
<comment type="caution">
    <text evidence="2">The sequence shown here is derived from an EMBL/GenBank/DDBJ whole genome shotgun (WGS) entry which is preliminary data.</text>
</comment>
<organism evidence="2 3">
    <name type="scientific">Corchorus olitorius</name>
    <dbReference type="NCBI Taxonomy" id="93759"/>
    <lineage>
        <taxon>Eukaryota</taxon>
        <taxon>Viridiplantae</taxon>
        <taxon>Streptophyta</taxon>
        <taxon>Embryophyta</taxon>
        <taxon>Tracheophyta</taxon>
        <taxon>Spermatophyta</taxon>
        <taxon>Magnoliopsida</taxon>
        <taxon>eudicotyledons</taxon>
        <taxon>Gunneridae</taxon>
        <taxon>Pentapetalae</taxon>
        <taxon>rosids</taxon>
        <taxon>malvids</taxon>
        <taxon>Malvales</taxon>
        <taxon>Malvaceae</taxon>
        <taxon>Grewioideae</taxon>
        <taxon>Apeibeae</taxon>
        <taxon>Corchorus</taxon>
    </lineage>
</organism>
<gene>
    <name evidence="2" type="ORF">COLO4_00851</name>
</gene>
<sequence>MRVAVGKARRFKADVRQQIAGVFAGLSDADAVDALAEGDALLHGHARIERGIAILENHLHLATVGFHGQTRRANLLSVEDQFAAVLGEQLHQQPGGGRFAAARLADHPQGFAFHHREADIVHRLHHLPAFAAAEVLQQVIDLQQRLRRPAEIDIDKGLHRLLLNRHCRTQAVREDIERNGGDKNHQARQGGHPRLGIDCRAQRIEHQPPLGLRRPHAEAEKRQAGGEDHAHRNQPGGEDEDRPEHVTQHLDADNGQCAGAGGPGGVDIVHMPYLGGHALGNPRHLRDKHQGQRQQRIADARPQRPRQRNRQQDRGKGIEHIH</sequence>
<name>A0A1R3L3B1_9ROSI</name>
<feature type="region of interest" description="Disordered" evidence="1">
    <location>
        <begin position="207"/>
        <end position="246"/>
    </location>
</feature>
<feature type="region of interest" description="Disordered" evidence="1">
    <location>
        <begin position="277"/>
        <end position="322"/>
    </location>
</feature>
<feature type="compositionally biased region" description="Basic and acidic residues" evidence="1">
    <location>
        <begin position="310"/>
        <end position="322"/>
    </location>
</feature>